<evidence type="ECO:0000256" key="1">
    <source>
        <dbReference type="SAM" id="Coils"/>
    </source>
</evidence>
<evidence type="ECO:0000313" key="4">
    <source>
        <dbReference type="Proteomes" id="UP000327085"/>
    </source>
</evidence>
<accession>A0A5E4FQ50</accession>
<evidence type="ECO:0000259" key="2">
    <source>
        <dbReference type="Pfam" id="PF13456"/>
    </source>
</evidence>
<dbReference type="InParanoid" id="A0A5E4FQ50"/>
<dbReference type="Gene3D" id="3.30.420.10">
    <property type="entry name" value="Ribonuclease H-like superfamily/Ribonuclease H"/>
    <property type="match status" value="1"/>
</dbReference>
<name>A0A5E4FQ50_PRUDU</name>
<sequence>MRRGFGWVIWDFTGRMMQAGGQGEMLYGSALMTEMDATRAVMFACQQEGFSRVVVESDSQVAIKMVKGERAMAVENVCSTAYDYGSATFIHIDSAVRGNLDHYRQDEEARSKILQLGKIIVTHAAIEGLKTIPGYNIVNNSIKDMKDSDKQEVDVEALQADVRRLDKELSKYRNSMSKSR</sequence>
<dbReference type="GO" id="GO:0003676">
    <property type="term" value="F:nucleic acid binding"/>
    <property type="evidence" value="ECO:0007669"/>
    <property type="project" value="InterPro"/>
</dbReference>
<dbReference type="EMBL" id="CABIKO010000169">
    <property type="protein sequence ID" value="VVA29604.1"/>
    <property type="molecule type" value="Genomic_DNA"/>
</dbReference>
<dbReference type="GO" id="GO:0004523">
    <property type="term" value="F:RNA-DNA hybrid ribonuclease activity"/>
    <property type="evidence" value="ECO:0007669"/>
    <property type="project" value="InterPro"/>
</dbReference>
<dbReference type="InterPro" id="IPR036397">
    <property type="entry name" value="RNaseH_sf"/>
</dbReference>
<gene>
    <name evidence="3" type="ORF">ALMOND_2B001291</name>
</gene>
<proteinExistence type="predicted"/>
<organism evidence="3 4">
    <name type="scientific">Prunus dulcis</name>
    <name type="common">Almond</name>
    <name type="synonym">Amygdalus dulcis</name>
    <dbReference type="NCBI Taxonomy" id="3755"/>
    <lineage>
        <taxon>Eukaryota</taxon>
        <taxon>Viridiplantae</taxon>
        <taxon>Streptophyta</taxon>
        <taxon>Embryophyta</taxon>
        <taxon>Tracheophyta</taxon>
        <taxon>Spermatophyta</taxon>
        <taxon>Magnoliopsida</taxon>
        <taxon>eudicotyledons</taxon>
        <taxon>Gunneridae</taxon>
        <taxon>Pentapetalae</taxon>
        <taxon>rosids</taxon>
        <taxon>fabids</taxon>
        <taxon>Rosales</taxon>
        <taxon>Rosaceae</taxon>
        <taxon>Amygdaloideae</taxon>
        <taxon>Amygdaleae</taxon>
        <taxon>Prunus</taxon>
    </lineage>
</organism>
<feature type="domain" description="RNase H type-1" evidence="2">
    <location>
        <begin position="4"/>
        <end position="71"/>
    </location>
</feature>
<dbReference type="Pfam" id="PF13456">
    <property type="entry name" value="RVT_3"/>
    <property type="match status" value="1"/>
</dbReference>
<protein>
    <submittedName>
        <fullName evidence="3">PREDICTED: LOC110772931 isoform</fullName>
    </submittedName>
</protein>
<evidence type="ECO:0000313" key="3">
    <source>
        <dbReference type="EMBL" id="VVA29604.1"/>
    </source>
</evidence>
<dbReference type="AlphaFoldDB" id="A0A5E4FQ50"/>
<feature type="coiled-coil region" evidence="1">
    <location>
        <begin position="148"/>
        <end position="175"/>
    </location>
</feature>
<dbReference type="Proteomes" id="UP000327085">
    <property type="component" value="Chromosome 4"/>
</dbReference>
<dbReference type="Gramene" id="VVA29604">
    <property type="protein sequence ID" value="VVA29604"/>
    <property type="gene ID" value="Prudul26B001291"/>
</dbReference>
<dbReference type="InterPro" id="IPR002156">
    <property type="entry name" value="RNaseH_domain"/>
</dbReference>
<reference evidence="4" key="1">
    <citation type="journal article" date="2020" name="Plant J.">
        <title>Transposons played a major role in the diversification between the closely related almond and peach genomes: results from the almond genome sequence.</title>
        <authorList>
            <person name="Alioto T."/>
            <person name="Alexiou K.G."/>
            <person name="Bardil A."/>
            <person name="Barteri F."/>
            <person name="Castanera R."/>
            <person name="Cruz F."/>
            <person name="Dhingra A."/>
            <person name="Duval H."/>
            <person name="Fernandez I Marti A."/>
            <person name="Frias L."/>
            <person name="Galan B."/>
            <person name="Garcia J.L."/>
            <person name="Howad W."/>
            <person name="Gomez-Garrido J."/>
            <person name="Gut M."/>
            <person name="Julca I."/>
            <person name="Morata J."/>
            <person name="Puigdomenech P."/>
            <person name="Ribeca P."/>
            <person name="Rubio Cabetas M.J."/>
            <person name="Vlasova A."/>
            <person name="Wirthensohn M."/>
            <person name="Garcia-Mas J."/>
            <person name="Gabaldon T."/>
            <person name="Casacuberta J.M."/>
            <person name="Arus P."/>
        </authorList>
    </citation>
    <scope>NUCLEOTIDE SEQUENCE [LARGE SCALE GENOMIC DNA]</scope>
    <source>
        <strain evidence="4">cv. Texas</strain>
    </source>
</reference>
<keyword evidence="1" id="KW-0175">Coiled coil</keyword>